<dbReference type="Proteomes" id="UP000198263">
    <property type="component" value="Unassembled WGS sequence"/>
</dbReference>
<keyword evidence="2" id="KW-1185">Reference proteome</keyword>
<comment type="caution">
    <text evidence="1">The sequence shown here is derived from an EMBL/GenBank/DDBJ whole genome shotgun (WGS) entry which is preliminary data.</text>
</comment>
<dbReference type="AlphaFoldDB" id="A0A658R5X2"/>
<gene>
    <name evidence="1" type="ORF">AWB72_05483</name>
</gene>
<protein>
    <submittedName>
        <fullName evidence="1">Uncharacterized protein</fullName>
    </submittedName>
</protein>
<evidence type="ECO:0000313" key="2">
    <source>
        <dbReference type="Proteomes" id="UP000198263"/>
    </source>
</evidence>
<organism evidence="1 2">
    <name type="scientific">Caballeronia concitans</name>
    <dbReference type="NCBI Taxonomy" id="1777133"/>
    <lineage>
        <taxon>Bacteria</taxon>
        <taxon>Pseudomonadati</taxon>
        <taxon>Pseudomonadota</taxon>
        <taxon>Betaproteobacteria</taxon>
        <taxon>Burkholderiales</taxon>
        <taxon>Burkholderiaceae</taxon>
        <taxon>Caballeronia</taxon>
    </lineage>
</organism>
<proteinExistence type="predicted"/>
<dbReference type="EMBL" id="FCNV02000022">
    <property type="protein sequence ID" value="SAL51666.1"/>
    <property type="molecule type" value="Genomic_DNA"/>
</dbReference>
<reference evidence="1 2" key="1">
    <citation type="submission" date="2016-01" db="EMBL/GenBank/DDBJ databases">
        <authorList>
            <person name="Peeters C."/>
        </authorList>
    </citation>
    <scope>NUCLEOTIDE SEQUENCE [LARGE SCALE GENOMIC DNA]</scope>
    <source>
        <strain evidence="1">LMG 29315</strain>
    </source>
</reference>
<name>A0A658R5X2_9BURK</name>
<accession>A0A658R5X2</accession>
<sequence>MGFLPLRFPGHRHDEVLDLLPEARLKVTSCARRGMASALARERHRIASKVTSLHQPREHGVQDDNRLALTGRREPPVERPPARVAARMFATAPGYPRGGGLRVGEELLVAKAVFMGQRGKGPFHRDDGPKQQSLDFLAIGLEGGFRIGEARQPGANGIQIVIRRDLRTARRGSVRSSSAVETCRDSERFERCRQERR</sequence>
<evidence type="ECO:0000313" key="1">
    <source>
        <dbReference type="EMBL" id="SAL51666.1"/>
    </source>
</evidence>